<dbReference type="Pfam" id="PF17844">
    <property type="entry name" value="SCP_3"/>
    <property type="match status" value="1"/>
</dbReference>
<sequence>MPSRPTAAQRRQAALREALGAQRAALGLPPYDGSDRPEATLWACMDAVLEAYARGAAPVRAAVRAAVRGTLDELSARAPGHSLEVRVPPFGAVQVIEGPRHTRGTPPGVVETGPRTWLELAAGLREWDAAVAGHAVAASGERADLAAFLPLRGAE</sequence>
<dbReference type="Proteomes" id="UP001165685">
    <property type="component" value="Unassembled WGS sequence"/>
</dbReference>
<keyword evidence="3" id="KW-1185">Reference proteome</keyword>
<reference evidence="2" key="1">
    <citation type="submission" date="2023-01" db="EMBL/GenBank/DDBJ databases">
        <title>Draft genome sequence of Nocardiopsis sp. LSu2-4 isolated from halophytes.</title>
        <authorList>
            <person name="Duangmal K."/>
            <person name="Chantavorakit T."/>
        </authorList>
    </citation>
    <scope>NUCLEOTIDE SEQUENCE</scope>
    <source>
        <strain evidence="2">LSu2-4</strain>
    </source>
</reference>
<evidence type="ECO:0000313" key="3">
    <source>
        <dbReference type="Proteomes" id="UP001165685"/>
    </source>
</evidence>
<dbReference type="RefSeq" id="WP_270678266.1">
    <property type="nucleotide sequence ID" value="NZ_JAQFWP010000023.1"/>
</dbReference>
<comment type="caution">
    <text evidence="2">The sequence shown here is derived from an EMBL/GenBank/DDBJ whole genome shotgun (WGS) entry which is preliminary data.</text>
</comment>
<protein>
    <submittedName>
        <fullName evidence="2">Sterol carrier family protein</fullName>
    </submittedName>
</protein>
<organism evidence="2 3">
    <name type="scientific">Nocardiopsis suaedae</name>
    <dbReference type="NCBI Taxonomy" id="3018444"/>
    <lineage>
        <taxon>Bacteria</taxon>
        <taxon>Bacillati</taxon>
        <taxon>Actinomycetota</taxon>
        <taxon>Actinomycetes</taxon>
        <taxon>Streptosporangiales</taxon>
        <taxon>Nocardiopsidaceae</taxon>
        <taxon>Nocardiopsis</taxon>
    </lineage>
</organism>
<accession>A0ABT4TLP4</accession>
<proteinExistence type="predicted"/>
<dbReference type="EMBL" id="JAQFWP010000023">
    <property type="protein sequence ID" value="MDA2805612.1"/>
    <property type="molecule type" value="Genomic_DNA"/>
</dbReference>
<gene>
    <name evidence="2" type="ORF">O4U47_13920</name>
</gene>
<evidence type="ECO:0000259" key="1">
    <source>
        <dbReference type="Pfam" id="PF17844"/>
    </source>
</evidence>
<name>A0ABT4TLP4_9ACTN</name>
<feature type="domain" description="Bacterial SCP orthologue" evidence="1">
    <location>
        <begin position="60"/>
        <end position="151"/>
    </location>
</feature>
<dbReference type="InterPro" id="IPR041629">
    <property type="entry name" value="SCP_3"/>
</dbReference>
<dbReference type="Gene3D" id="3.30.1050.40">
    <property type="match status" value="1"/>
</dbReference>
<evidence type="ECO:0000313" key="2">
    <source>
        <dbReference type="EMBL" id="MDA2805612.1"/>
    </source>
</evidence>